<dbReference type="Proteomes" id="UP000577419">
    <property type="component" value="Unassembled WGS sequence"/>
</dbReference>
<dbReference type="EMBL" id="DUFG01000018">
    <property type="protein sequence ID" value="HIH08503.1"/>
    <property type="molecule type" value="Genomic_DNA"/>
</dbReference>
<organism evidence="1 3">
    <name type="scientific">Candidatus Iainarchaeum sp</name>
    <dbReference type="NCBI Taxonomy" id="3101447"/>
    <lineage>
        <taxon>Archaea</taxon>
        <taxon>Candidatus Iainarchaeota</taxon>
        <taxon>Candidatus Iainarchaeia</taxon>
        <taxon>Candidatus Iainarchaeales</taxon>
        <taxon>Candidatus Iainarchaeaceae</taxon>
        <taxon>Candidatus Iainarchaeum</taxon>
    </lineage>
</organism>
<evidence type="ECO:0000313" key="3">
    <source>
        <dbReference type="Proteomes" id="UP000577419"/>
    </source>
</evidence>
<name>A0A7J4ISK7_9ARCH</name>
<reference evidence="3" key="1">
    <citation type="journal article" date="2020" name="bioRxiv">
        <title>A rank-normalized archaeal taxonomy based on genome phylogeny resolves widespread incomplete and uneven classifications.</title>
        <authorList>
            <person name="Rinke C."/>
            <person name="Chuvochina M."/>
            <person name="Mussig A.J."/>
            <person name="Chaumeil P.-A."/>
            <person name="Waite D.W."/>
            <person name="Whitman W.B."/>
            <person name="Parks D.H."/>
            <person name="Hugenholtz P."/>
        </authorList>
    </citation>
    <scope>NUCLEOTIDE SEQUENCE [LARGE SCALE GENOMIC DNA]</scope>
</reference>
<dbReference type="Proteomes" id="UP000683213">
    <property type="component" value="Unassembled WGS sequence"/>
</dbReference>
<accession>A0A7J4ISK7</accession>
<dbReference type="AlphaFoldDB" id="A0A7J4ISK7"/>
<comment type="caution">
    <text evidence="1">The sequence shown here is derived from an EMBL/GenBank/DDBJ whole genome shotgun (WGS) entry which is preliminary data.</text>
</comment>
<reference evidence="2" key="2">
    <citation type="submission" date="2021-03" db="EMBL/GenBank/DDBJ databases">
        <authorList>
            <person name="Jaffe A."/>
        </authorList>
    </citation>
    <scope>NUCLEOTIDE SEQUENCE</scope>
    <source>
        <strain evidence="2">RIFCSPHIGHO2_01_FULL_GW2011_AR10_43_9</strain>
    </source>
</reference>
<sequence>MGEILVVGSKVKDAIKSQGCNTAGDAVEALSKVVEMHIKRAADRAKANGRKTVRGVDF</sequence>
<reference evidence="2" key="3">
    <citation type="submission" date="2021-05" db="EMBL/GenBank/DDBJ databases">
        <title>Protein family content uncovers lineage relationships and bacterial pathway maintenance mechanisms in DPANN archaea.</title>
        <authorList>
            <person name="Castelle C.J."/>
            <person name="Meheust R."/>
            <person name="Jaffe A.L."/>
            <person name="Seitz K."/>
            <person name="Gong X."/>
            <person name="Baker B.J."/>
            <person name="Banfield J.F."/>
        </authorList>
    </citation>
    <scope>NUCLEOTIDE SEQUENCE</scope>
    <source>
        <strain evidence="2">RIFCSPHIGHO2_01_FULL_GW2011_AR10_43_9</strain>
    </source>
</reference>
<dbReference type="EMBL" id="JAGVWF010000040">
    <property type="protein sequence ID" value="MBS3059382.1"/>
    <property type="molecule type" value="Genomic_DNA"/>
</dbReference>
<protein>
    <submittedName>
        <fullName evidence="1">DUF1931 domain-containing protein</fullName>
    </submittedName>
</protein>
<proteinExistence type="predicted"/>
<evidence type="ECO:0000313" key="2">
    <source>
        <dbReference type="EMBL" id="MBS3059382.1"/>
    </source>
</evidence>
<evidence type="ECO:0000313" key="1">
    <source>
        <dbReference type="EMBL" id="HIH08503.1"/>
    </source>
</evidence>
<gene>
    <name evidence="1" type="ORF">HA237_03980</name>
    <name evidence="2" type="ORF">J4224_03075</name>
</gene>